<organism evidence="13">
    <name type="scientific">Rhipicephalus appendiculatus</name>
    <name type="common">Brown ear tick</name>
    <dbReference type="NCBI Taxonomy" id="34631"/>
    <lineage>
        <taxon>Eukaryota</taxon>
        <taxon>Metazoa</taxon>
        <taxon>Ecdysozoa</taxon>
        <taxon>Arthropoda</taxon>
        <taxon>Chelicerata</taxon>
        <taxon>Arachnida</taxon>
        <taxon>Acari</taxon>
        <taxon>Parasitiformes</taxon>
        <taxon>Ixodida</taxon>
        <taxon>Ixodoidea</taxon>
        <taxon>Ixodidae</taxon>
        <taxon>Rhipicephalinae</taxon>
        <taxon>Rhipicephalus</taxon>
        <taxon>Rhipicephalus</taxon>
    </lineage>
</organism>
<name>A0A131YMV6_RHIAP</name>
<accession>A0A131YMV6</accession>
<feature type="transmembrane region" description="Helical" evidence="12">
    <location>
        <begin position="449"/>
        <end position="470"/>
    </location>
</feature>
<keyword evidence="9 12" id="KW-0472">Membrane</keyword>
<dbReference type="GO" id="GO:0005886">
    <property type="term" value="C:plasma membrane"/>
    <property type="evidence" value="ECO:0007669"/>
    <property type="project" value="UniProtKB-SubCell"/>
</dbReference>
<comment type="similarity">
    <text evidence="2 11">Belongs to the sodium:solute symporter (SSF) (TC 2.A.21) family.</text>
</comment>
<evidence type="ECO:0000256" key="12">
    <source>
        <dbReference type="SAM" id="Phobius"/>
    </source>
</evidence>
<dbReference type="InterPro" id="IPR038377">
    <property type="entry name" value="Na/Glc_symporter_sf"/>
</dbReference>
<dbReference type="AlphaFoldDB" id="A0A131YMV6"/>
<dbReference type="PROSITE" id="PS50283">
    <property type="entry name" value="NA_SOLUT_SYMP_3"/>
    <property type="match status" value="1"/>
</dbReference>
<evidence type="ECO:0000256" key="2">
    <source>
        <dbReference type="ARBA" id="ARBA00006434"/>
    </source>
</evidence>
<keyword evidence="8" id="KW-0406">Ion transport</keyword>
<evidence type="ECO:0000256" key="8">
    <source>
        <dbReference type="ARBA" id="ARBA00023065"/>
    </source>
</evidence>
<reference evidence="13" key="1">
    <citation type="journal article" date="2016" name="Ticks Tick Borne Dis.">
        <title>De novo assembly and annotation of the salivary gland transcriptome of Rhipicephalus appendiculatus male and female ticks during blood feeding.</title>
        <authorList>
            <person name="de Castro M.H."/>
            <person name="de Klerk D."/>
            <person name="Pienaar R."/>
            <person name="Latif A.A."/>
            <person name="Rees D.J."/>
            <person name="Mans B.J."/>
        </authorList>
    </citation>
    <scope>NUCLEOTIDE SEQUENCE</scope>
    <source>
        <tissue evidence="13">Salivary glands</tissue>
    </source>
</reference>
<evidence type="ECO:0000256" key="11">
    <source>
        <dbReference type="RuleBase" id="RU362091"/>
    </source>
</evidence>
<keyword evidence="4" id="KW-1003">Cell membrane</keyword>
<evidence type="ECO:0000256" key="7">
    <source>
        <dbReference type="ARBA" id="ARBA00023053"/>
    </source>
</evidence>
<dbReference type="GO" id="GO:0015293">
    <property type="term" value="F:symporter activity"/>
    <property type="evidence" value="ECO:0007669"/>
    <property type="project" value="TreeGrafter"/>
</dbReference>
<evidence type="ECO:0000256" key="10">
    <source>
        <dbReference type="ARBA" id="ARBA00023201"/>
    </source>
</evidence>
<evidence type="ECO:0000256" key="9">
    <source>
        <dbReference type="ARBA" id="ARBA00023136"/>
    </source>
</evidence>
<feature type="transmembrane region" description="Helical" evidence="12">
    <location>
        <begin position="63"/>
        <end position="85"/>
    </location>
</feature>
<dbReference type="InterPro" id="IPR001734">
    <property type="entry name" value="Na/solute_symporter"/>
</dbReference>
<dbReference type="Gene3D" id="1.20.1730.10">
    <property type="entry name" value="Sodium/glucose cotransporter"/>
    <property type="match status" value="1"/>
</dbReference>
<dbReference type="GO" id="GO:0006814">
    <property type="term" value="P:sodium ion transport"/>
    <property type="evidence" value="ECO:0007669"/>
    <property type="project" value="UniProtKB-KW"/>
</dbReference>
<evidence type="ECO:0000256" key="6">
    <source>
        <dbReference type="ARBA" id="ARBA00022989"/>
    </source>
</evidence>
<keyword evidence="10" id="KW-0739">Sodium transport</keyword>
<feature type="transmembrane region" description="Helical" evidence="12">
    <location>
        <begin position="289"/>
        <end position="314"/>
    </location>
</feature>
<proteinExistence type="inferred from homology"/>
<dbReference type="PANTHER" id="PTHR42985">
    <property type="entry name" value="SODIUM-COUPLED MONOCARBOXYLATE TRANSPORTER"/>
    <property type="match status" value="1"/>
</dbReference>
<keyword evidence="7" id="KW-0915">Sodium</keyword>
<dbReference type="InterPro" id="IPR051163">
    <property type="entry name" value="Sodium:Solute_Symporter_SSF"/>
</dbReference>
<dbReference type="PANTHER" id="PTHR42985:SF40">
    <property type="entry name" value="LD47995P-RELATED"/>
    <property type="match status" value="1"/>
</dbReference>
<dbReference type="Pfam" id="PF00474">
    <property type="entry name" value="SSF"/>
    <property type="match status" value="1"/>
</dbReference>
<dbReference type="EMBL" id="GEDV01008642">
    <property type="protein sequence ID" value="JAP79915.1"/>
    <property type="molecule type" value="Transcribed_RNA"/>
</dbReference>
<dbReference type="NCBIfam" id="TIGR00813">
    <property type="entry name" value="sss"/>
    <property type="match status" value="1"/>
</dbReference>
<feature type="transmembrane region" description="Helical" evidence="12">
    <location>
        <begin position="420"/>
        <end position="442"/>
    </location>
</feature>
<keyword evidence="5 12" id="KW-0812">Transmembrane</keyword>
<feature type="transmembrane region" description="Helical" evidence="12">
    <location>
        <begin position="396"/>
        <end position="414"/>
    </location>
</feature>
<feature type="transmembrane region" description="Helical" evidence="12">
    <location>
        <begin position="166"/>
        <end position="185"/>
    </location>
</feature>
<feature type="transmembrane region" description="Helical" evidence="12">
    <location>
        <begin position="197"/>
        <end position="215"/>
    </location>
</feature>
<feature type="transmembrane region" description="Helical" evidence="12">
    <location>
        <begin position="91"/>
        <end position="113"/>
    </location>
</feature>
<evidence type="ECO:0000256" key="5">
    <source>
        <dbReference type="ARBA" id="ARBA00022692"/>
    </source>
</evidence>
<evidence type="ECO:0000256" key="3">
    <source>
        <dbReference type="ARBA" id="ARBA00022448"/>
    </source>
</evidence>
<feature type="transmembrane region" description="Helical" evidence="12">
    <location>
        <begin position="349"/>
        <end position="375"/>
    </location>
</feature>
<evidence type="ECO:0000256" key="4">
    <source>
        <dbReference type="ARBA" id="ARBA00022475"/>
    </source>
</evidence>
<keyword evidence="3" id="KW-0813">Transport</keyword>
<feature type="transmembrane region" description="Helical" evidence="12">
    <location>
        <begin position="250"/>
        <end position="268"/>
    </location>
</feature>
<keyword evidence="6 12" id="KW-1133">Transmembrane helix</keyword>
<sequence>MTPGSHHDVEYAVFGVFVAASLFTGLYFALGKCRSKPSARTVRSRSMADEEFLGGRSLGMLPLALSVLASMVTATGLLGFTSHFYAYGMHLLWGSIPVVVLLPFIAYVVIPMVRRLGVTSVYQYIRMRFGNQVGIAACVVYFFLTEIQGAVSIFAAAVAISTFFHMPLLYCSLAIGAAGTLYTALGGMRGVVWTDSVQGILILICPLTILGTIVYDSLHNATSSQLRPFSDIDMKPYFLQFDLDFTRDENVWSCAVGLLAGHAYRMGMDQMVVQRYASAKSLREAQRTAFLGSALLVISTALLSGVAMALVYWYRDCDPLLSGAIKNIEQIIPYYIKQRLSAFPGMTGLFLAGVVSATLSTVSSAINSLAASTFLDILSPFIVMNDRCSSITIKSIAFVFGALMTGLAIAVPYISSAVRLIMVVHSSTSGPFIGLFILALAFPWANGKGASVATALTLAFQAWAMTGRLLHGPRPVKMPSSLDRCPSEHFSANATLPILSEQEASTFFIYELSSFWSGLFSALATIVIGLVVSWLTGGGRNVKRHVPLTSDAFVRIWRKVYMLDDADLEDQELQRSKENPVHAFTIERATDDQLGFSRTKL</sequence>
<feature type="transmembrane region" description="Helical" evidence="12">
    <location>
        <begin position="133"/>
        <end position="160"/>
    </location>
</feature>
<evidence type="ECO:0000313" key="13">
    <source>
        <dbReference type="EMBL" id="JAP79915.1"/>
    </source>
</evidence>
<feature type="transmembrane region" description="Helical" evidence="12">
    <location>
        <begin position="12"/>
        <end position="30"/>
    </location>
</feature>
<feature type="transmembrane region" description="Helical" evidence="12">
    <location>
        <begin position="515"/>
        <end position="535"/>
    </location>
</feature>
<comment type="subcellular location">
    <subcellularLocation>
        <location evidence="1">Cell membrane</location>
        <topology evidence="1">Multi-pass membrane protein</topology>
    </subcellularLocation>
</comment>
<protein>
    <submittedName>
        <fullName evidence="13">Sodium dependent multivitamin transporter</fullName>
    </submittedName>
</protein>
<evidence type="ECO:0000256" key="1">
    <source>
        <dbReference type="ARBA" id="ARBA00004651"/>
    </source>
</evidence>